<feature type="transmembrane region" description="Helical" evidence="7">
    <location>
        <begin position="235"/>
        <end position="254"/>
    </location>
</feature>
<evidence type="ECO:0000256" key="5">
    <source>
        <dbReference type="ARBA" id="ARBA00022989"/>
    </source>
</evidence>
<dbReference type="PROSITE" id="PS50928">
    <property type="entry name" value="ABC_TM1"/>
    <property type="match status" value="1"/>
</dbReference>
<feature type="transmembrane region" description="Helical" evidence="7">
    <location>
        <begin position="112"/>
        <end position="132"/>
    </location>
</feature>
<dbReference type="Pfam" id="PF00528">
    <property type="entry name" value="BPD_transp_1"/>
    <property type="match status" value="1"/>
</dbReference>
<feature type="transmembrane region" description="Helical" evidence="7">
    <location>
        <begin position="21"/>
        <end position="37"/>
    </location>
</feature>
<gene>
    <name evidence="9" type="ORF">H8Z79_06065</name>
</gene>
<feature type="transmembrane region" description="Helical" evidence="7">
    <location>
        <begin position="74"/>
        <end position="100"/>
    </location>
</feature>
<evidence type="ECO:0000256" key="4">
    <source>
        <dbReference type="ARBA" id="ARBA00022692"/>
    </source>
</evidence>
<keyword evidence="2 7" id="KW-0813">Transport</keyword>
<dbReference type="Proteomes" id="UP000633936">
    <property type="component" value="Unassembled WGS sequence"/>
</dbReference>
<feature type="transmembrane region" description="Helical" evidence="7">
    <location>
        <begin position="139"/>
        <end position="159"/>
    </location>
</feature>
<dbReference type="SUPFAM" id="SSF161098">
    <property type="entry name" value="MetI-like"/>
    <property type="match status" value="1"/>
</dbReference>
<dbReference type="PANTHER" id="PTHR30151:SF19">
    <property type="entry name" value="ABC TRANSPORTER PERMEASE"/>
    <property type="match status" value="1"/>
</dbReference>
<evidence type="ECO:0000313" key="10">
    <source>
        <dbReference type="Proteomes" id="UP000633936"/>
    </source>
</evidence>
<sequence>MPEHSPAQKQYLLRVKREKNLIRVSRTLLFLGFLILWEISARLGWIDSFIFSSPSEIWLTFLRMLKDQSLFTHIGITLAETLVSFVFTVLLGIGTAVLLWACPRLSRVLEPYLVVLNSLPKSALAPLLIVWLGANIRTIIVAGISVAIFGSIINLYTGFREVDPEKLKLIQTLGGSKKDELTKIVLPSSVPLILSVMKVNIGLCLVGVIIGEFIGARQGLGYLIIYGSQTFKLTWVLMSIVILCVIAMGLYATLDLIEKHVRKR</sequence>
<evidence type="ECO:0000313" key="9">
    <source>
        <dbReference type="EMBL" id="MBC5740031.1"/>
    </source>
</evidence>
<dbReference type="PANTHER" id="PTHR30151">
    <property type="entry name" value="ALKANE SULFONATE ABC TRANSPORTER-RELATED, MEMBRANE SUBUNIT"/>
    <property type="match status" value="1"/>
</dbReference>
<dbReference type="EMBL" id="JACOQE010000002">
    <property type="protein sequence ID" value="MBC5740031.1"/>
    <property type="molecule type" value="Genomic_DNA"/>
</dbReference>
<reference evidence="9 10" key="1">
    <citation type="submission" date="2020-08" db="EMBL/GenBank/DDBJ databases">
        <title>Genome public.</title>
        <authorList>
            <person name="Liu C."/>
            <person name="Sun Q."/>
        </authorList>
    </citation>
    <scope>NUCLEOTIDE SEQUENCE [LARGE SCALE GENOMIC DNA]</scope>
    <source>
        <strain evidence="9 10">27-44</strain>
    </source>
</reference>
<protein>
    <submittedName>
        <fullName evidence="9">ABC transporter permease</fullName>
    </submittedName>
</protein>
<keyword evidence="3" id="KW-1003">Cell membrane</keyword>
<keyword evidence="5 7" id="KW-1133">Transmembrane helix</keyword>
<keyword evidence="6 7" id="KW-0472">Membrane</keyword>
<evidence type="ECO:0000256" key="1">
    <source>
        <dbReference type="ARBA" id="ARBA00004651"/>
    </source>
</evidence>
<comment type="similarity">
    <text evidence="7">Belongs to the binding-protein-dependent transport system permease family.</text>
</comment>
<accession>A0ABR7I0L8</accession>
<dbReference type="CDD" id="cd06261">
    <property type="entry name" value="TM_PBP2"/>
    <property type="match status" value="1"/>
</dbReference>
<organism evidence="9 10">
    <name type="scientific">Blautia intestinalis</name>
    <dbReference type="NCBI Taxonomy" id="2763028"/>
    <lineage>
        <taxon>Bacteria</taxon>
        <taxon>Bacillati</taxon>
        <taxon>Bacillota</taxon>
        <taxon>Clostridia</taxon>
        <taxon>Lachnospirales</taxon>
        <taxon>Lachnospiraceae</taxon>
        <taxon>Blautia</taxon>
    </lineage>
</organism>
<evidence type="ECO:0000256" key="7">
    <source>
        <dbReference type="RuleBase" id="RU363032"/>
    </source>
</evidence>
<evidence type="ECO:0000256" key="6">
    <source>
        <dbReference type="ARBA" id="ARBA00023136"/>
    </source>
</evidence>
<evidence type="ECO:0000256" key="2">
    <source>
        <dbReference type="ARBA" id="ARBA00022448"/>
    </source>
</evidence>
<name>A0ABR7I0L8_9FIRM</name>
<proteinExistence type="inferred from homology"/>
<feature type="transmembrane region" description="Helical" evidence="7">
    <location>
        <begin position="192"/>
        <end position="214"/>
    </location>
</feature>
<keyword evidence="10" id="KW-1185">Reference proteome</keyword>
<evidence type="ECO:0000256" key="3">
    <source>
        <dbReference type="ARBA" id="ARBA00022475"/>
    </source>
</evidence>
<comment type="subcellular location">
    <subcellularLocation>
        <location evidence="1 7">Cell membrane</location>
        <topology evidence="1 7">Multi-pass membrane protein</topology>
    </subcellularLocation>
</comment>
<comment type="caution">
    <text evidence="9">The sequence shown here is derived from an EMBL/GenBank/DDBJ whole genome shotgun (WGS) entry which is preliminary data.</text>
</comment>
<feature type="domain" description="ABC transmembrane type-1" evidence="8">
    <location>
        <begin position="74"/>
        <end position="252"/>
    </location>
</feature>
<evidence type="ECO:0000259" key="8">
    <source>
        <dbReference type="PROSITE" id="PS50928"/>
    </source>
</evidence>
<dbReference type="InterPro" id="IPR035906">
    <property type="entry name" value="MetI-like_sf"/>
</dbReference>
<keyword evidence="4 7" id="KW-0812">Transmembrane</keyword>
<dbReference type="RefSeq" id="WP_118040568.1">
    <property type="nucleotide sequence ID" value="NZ_JACOQE010000002.1"/>
</dbReference>
<dbReference type="InterPro" id="IPR000515">
    <property type="entry name" value="MetI-like"/>
</dbReference>
<dbReference type="Gene3D" id="1.10.3720.10">
    <property type="entry name" value="MetI-like"/>
    <property type="match status" value="1"/>
</dbReference>